<evidence type="ECO:0000313" key="2">
    <source>
        <dbReference type="Proteomes" id="UP000242715"/>
    </source>
</evidence>
<dbReference type="EMBL" id="DF973427">
    <property type="protein sequence ID" value="GAU30495.1"/>
    <property type="molecule type" value="Genomic_DNA"/>
</dbReference>
<proteinExistence type="predicted"/>
<dbReference type="SUPFAM" id="SSF50985">
    <property type="entry name" value="RCC1/BLIP-II"/>
    <property type="match status" value="1"/>
</dbReference>
<dbReference type="Gene3D" id="2.130.10.30">
    <property type="entry name" value="Regulator of chromosome condensation 1/beta-lactamase-inhibitor protein II"/>
    <property type="match status" value="1"/>
</dbReference>
<dbReference type="InterPro" id="IPR009091">
    <property type="entry name" value="RCC1/BLIP-II"/>
</dbReference>
<reference evidence="2" key="1">
    <citation type="journal article" date="2017" name="Front. Plant Sci.">
        <title>Climate Clever Clovers: New Paradigm to Reduce the Environmental Footprint of Ruminants by Breeding Low Methanogenic Forages Utilizing Haplotype Variation.</title>
        <authorList>
            <person name="Kaur P."/>
            <person name="Appels R."/>
            <person name="Bayer P.E."/>
            <person name="Keeble-Gagnere G."/>
            <person name="Wang J."/>
            <person name="Hirakawa H."/>
            <person name="Shirasawa K."/>
            <person name="Vercoe P."/>
            <person name="Stefanova K."/>
            <person name="Durmic Z."/>
            <person name="Nichols P."/>
            <person name="Revell C."/>
            <person name="Isobe S.N."/>
            <person name="Edwards D."/>
            <person name="Erskine W."/>
        </authorList>
    </citation>
    <scope>NUCLEOTIDE SEQUENCE [LARGE SCALE GENOMIC DNA]</scope>
    <source>
        <strain evidence="2">cv. Daliak</strain>
    </source>
</reference>
<gene>
    <name evidence="1" type="ORF">TSUD_18750</name>
</gene>
<organism evidence="1 2">
    <name type="scientific">Trifolium subterraneum</name>
    <name type="common">Subterranean clover</name>
    <dbReference type="NCBI Taxonomy" id="3900"/>
    <lineage>
        <taxon>Eukaryota</taxon>
        <taxon>Viridiplantae</taxon>
        <taxon>Streptophyta</taxon>
        <taxon>Embryophyta</taxon>
        <taxon>Tracheophyta</taxon>
        <taxon>Spermatophyta</taxon>
        <taxon>Magnoliopsida</taxon>
        <taxon>eudicotyledons</taxon>
        <taxon>Gunneridae</taxon>
        <taxon>Pentapetalae</taxon>
        <taxon>rosids</taxon>
        <taxon>fabids</taxon>
        <taxon>Fabales</taxon>
        <taxon>Fabaceae</taxon>
        <taxon>Papilionoideae</taxon>
        <taxon>50 kb inversion clade</taxon>
        <taxon>NPAAA clade</taxon>
        <taxon>Hologalegina</taxon>
        <taxon>IRL clade</taxon>
        <taxon>Trifolieae</taxon>
        <taxon>Trifolium</taxon>
    </lineage>
</organism>
<keyword evidence="2" id="KW-1185">Reference proteome</keyword>
<protein>
    <submittedName>
        <fullName evidence="1">Uncharacterized protein</fullName>
    </submittedName>
</protein>
<evidence type="ECO:0000313" key="1">
    <source>
        <dbReference type="EMBL" id="GAU30495.1"/>
    </source>
</evidence>
<dbReference type="Proteomes" id="UP000242715">
    <property type="component" value="Unassembled WGS sequence"/>
</dbReference>
<sequence>MLHRRLVDLFGCALGDKLVHGTRTDEKFPRLIEQFQTLNLQPIVVATGAWHASVVGWDGRVFSWG</sequence>
<dbReference type="OrthoDB" id="5370059at2759"/>
<dbReference type="AlphaFoldDB" id="A0A2Z6N3A3"/>
<accession>A0A2Z6N3A3</accession>
<name>A0A2Z6N3A3_TRISU</name>